<feature type="domain" description="ABC3 transporter permease C-terminal" evidence="7">
    <location>
        <begin position="199"/>
        <end position="302"/>
    </location>
</feature>
<feature type="transmembrane region" description="Helical" evidence="6">
    <location>
        <begin position="188"/>
        <end position="213"/>
    </location>
</feature>
<feature type="transmembrane region" description="Helical" evidence="6">
    <location>
        <begin position="508"/>
        <end position="530"/>
    </location>
</feature>
<dbReference type="GO" id="GO:0005886">
    <property type="term" value="C:plasma membrane"/>
    <property type="evidence" value="ECO:0007669"/>
    <property type="project" value="UniProtKB-SubCell"/>
</dbReference>
<evidence type="ECO:0000256" key="3">
    <source>
        <dbReference type="ARBA" id="ARBA00022692"/>
    </source>
</evidence>
<keyword evidence="5 6" id="KW-0472">Membrane</keyword>
<feature type="transmembrane region" description="Helical" evidence="6">
    <location>
        <begin position="446"/>
        <end position="471"/>
    </location>
</feature>
<protein>
    <submittedName>
        <fullName evidence="8">Putative secreted protein</fullName>
    </submittedName>
</protein>
<accession>K0JRF6</accession>
<evidence type="ECO:0000313" key="9">
    <source>
        <dbReference type="Proteomes" id="UP000006281"/>
    </source>
</evidence>
<evidence type="ECO:0000256" key="4">
    <source>
        <dbReference type="ARBA" id="ARBA00022989"/>
    </source>
</evidence>
<dbReference type="PATRIC" id="fig|1179773.3.peg.1047"/>
<dbReference type="Proteomes" id="UP000006281">
    <property type="component" value="Chromosome"/>
</dbReference>
<reference evidence="8 9" key="1">
    <citation type="journal article" date="2012" name="BMC Genomics">
        <title>Complete genome sequence of Saccharothrix espanaensis DSM 44229T and comparison to the other completely sequenced Pseudonocardiaceae.</title>
        <authorList>
            <person name="Strobel T."/>
            <person name="Al-Dilaimi A."/>
            <person name="Blom J."/>
            <person name="Gessner A."/>
            <person name="Kalinowski J."/>
            <person name="Luzhetska M."/>
            <person name="Puhler A."/>
            <person name="Szczepanowski R."/>
            <person name="Bechthold A."/>
            <person name="Ruckert C."/>
        </authorList>
    </citation>
    <scope>NUCLEOTIDE SEQUENCE [LARGE SCALE GENOMIC DNA]</scope>
    <source>
        <strain evidence="9">ATCC 51144 / DSM 44229 / JCM 9112 / NBRC 15066 / NRRL 15764</strain>
    </source>
</reference>
<feature type="transmembrane region" description="Helical" evidence="6">
    <location>
        <begin position="283"/>
        <end position="305"/>
    </location>
</feature>
<evidence type="ECO:0000313" key="8">
    <source>
        <dbReference type="EMBL" id="CCH28376.1"/>
    </source>
</evidence>
<feature type="transmembrane region" description="Helical" evidence="6">
    <location>
        <begin position="326"/>
        <end position="344"/>
    </location>
</feature>
<feature type="transmembrane region" description="Helical" evidence="6">
    <location>
        <begin position="356"/>
        <end position="377"/>
    </location>
</feature>
<name>K0JRF6_SACES</name>
<evidence type="ECO:0000256" key="5">
    <source>
        <dbReference type="ARBA" id="ARBA00023136"/>
    </source>
</evidence>
<keyword evidence="4 6" id="KW-1133">Transmembrane helix</keyword>
<dbReference type="HOGENOM" id="CLU_021084_0_0_11"/>
<feature type="transmembrane region" description="Helical" evidence="6">
    <location>
        <begin position="406"/>
        <end position="426"/>
    </location>
</feature>
<dbReference type="EMBL" id="HE804045">
    <property type="protein sequence ID" value="CCH28376.1"/>
    <property type="molecule type" value="Genomic_DNA"/>
</dbReference>
<dbReference type="Pfam" id="PF02687">
    <property type="entry name" value="FtsX"/>
    <property type="match status" value="1"/>
</dbReference>
<feature type="transmembrane region" description="Helical" evidence="6">
    <location>
        <begin position="483"/>
        <end position="502"/>
    </location>
</feature>
<dbReference type="AlphaFoldDB" id="K0JRF6"/>
<comment type="subcellular location">
    <subcellularLocation>
        <location evidence="1">Cell membrane</location>
        <topology evidence="1">Multi-pass membrane protein</topology>
    </subcellularLocation>
</comment>
<keyword evidence="2" id="KW-1003">Cell membrane</keyword>
<gene>
    <name evidence="8" type="ordered locus">BN6_10480</name>
</gene>
<feature type="transmembrane region" description="Helical" evidence="6">
    <location>
        <begin position="542"/>
        <end position="567"/>
    </location>
</feature>
<keyword evidence="3 6" id="KW-0812">Transmembrane</keyword>
<evidence type="ECO:0000259" key="7">
    <source>
        <dbReference type="Pfam" id="PF02687"/>
    </source>
</evidence>
<dbReference type="KEGG" id="sesp:BN6_10480"/>
<feature type="transmembrane region" description="Helical" evidence="6">
    <location>
        <begin position="234"/>
        <end position="259"/>
    </location>
</feature>
<dbReference type="eggNOG" id="COG0577">
    <property type="taxonomic scope" value="Bacteria"/>
</dbReference>
<feature type="transmembrane region" description="Helical" evidence="6">
    <location>
        <begin position="27"/>
        <end position="51"/>
    </location>
</feature>
<dbReference type="InterPro" id="IPR003838">
    <property type="entry name" value="ABC3_permease_C"/>
</dbReference>
<dbReference type="STRING" id="1179773.BN6_10480"/>
<organism evidence="8 9">
    <name type="scientific">Saccharothrix espanaensis (strain ATCC 51144 / DSM 44229 / JCM 9112 / NBRC 15066 / NRRL 15764)</name>
    <dbReference type="NCBI Taxonomy" id="1179773"/>
    <lineage>
        <taxon>Bacteria</taxon>
        <taxon>Bacillati</taxon>
        <taxon>Actinomycetota</taxon>
        <taxon>Actinomycetes</taxon>
        <taxon>Pseudonocardiales</taxon>
        <taxon>Pseudonocardiaceae</taxon>
        <taxon>Saccharothrix</taxon>
    </lineage>
</organism>
<evidence type="ECO:0000256" key="1">
    <source>
        <dbReference type="ARBA" id="ARBA00004651"/>
    </source>
</evidence>
<dbReference type="eggNOG" id="COG3127">
    <property type="taxonomic scope" value="Bacteria"/>
</dbReference>
<evidence type="ECO:0000256" key="2">
    <source>
        <dbReference type="ARBA" id="ARBA00022475"/>
    </source>
</evidence>
<evidence type="ECO:0000256" key="6">
    <source>
        <dbReference type="SAM" id="Phobius"/>
    </source>
</evidence>
<sequence length="575" mass="59572">MVRADIAIGVRLAVGRVRGSRQAVARFVLTALAIGVCVAVLLFGVAVIGAIGTSSVPGAARVPVLAERSGVEPLHLAESFQVYDGTPISGRHVREGGRPTPVPPGIPAVPRPGEVFVSPALAVLLDTDAALAARFSATRVGVIEGAGLLAADELYFYRGVDRFEDGEPTARVYGFGGPAGDGASPGQLILVIAAGGVLLVPLLMFVSCVGRLGGQERDRQLATLRLLGARAAQVRRIAVTESFAGAAVGAAVGVAIFYVGHSRLANLWSGARLFHIADALPPWPTFVVVPAVVVASATGAALVGMRNVLVEPLGVARRGGTSWRRLWWRLIPVGLSVVFLAPVVLDRAGDSGTTTVLASCGMVSMLAAVPVLLPWLVERVVGVLRGGPPSWQLAVRRLQVDSGTPSRVVGGIAVVLAAAIGARVLITSIEGLVAASEGARFRVQWFTIFRGGIYLLSAFTLLVAGASLLVLIAHQLTERRRAVAALAASGIPWGVIGRSLLWQNVVPIGLGVLAADITGFGLAAVTLRALRAPLVLDWSFVAVVNSIAVLVIGLVTLLAIPVLRVLARADGLRSE</sequence>
<keyword evidence="9" id="KW-1185">Reference proteome</keyword>
<proteinExistence type="predicted"/>